<feature type="domain" description="CBS" evidence="12">
    <location>
        <begin position="279"/>
        <end position="338"/>
    </location>
</feature>
<dbReference type="EMBL" id="RJKX01000013">
    <property type="protein sequence ID" value="ROP99866.1"/>
    <property type="molecule type" value="Genomic_DNA"/>
</dbReference>
<accession>A0A3N1MAY2</accession>
<dbReference type="SMART" id="SM00116">
    <property type="entry name" value="CBS"/>
    <property type="match status" value="2"/>
</dbReference>
<dbReference type="Gene3D" id="3.30.465.10">
    <property type="match status" value="1"/>
</dbReference>
<evidence type="ECO:0000259" key="12">
    <source>
        <dbReference type="PROSITE" id="PS51371"/>
    </source>
</evidence>
<dbReference type="PROSITE" id="PS51846">
    <property type="entry name" value="CNNM"/>
    <property type="match status" value="1"/>
</dbReference>
<dbReference type="InterPro" id="IPR002550">
    <property type="entry name" value="CNNM"/>
</dbReference>
<dbReference type="InterPro" id="IPR005170">
    <property type="entry name" value="Transptr-assoc_dom"/>
</dbReference>
<keyword evidence="15" id="KW-1185">Reference proteome</keyword>
<evidence type="ECO:0000256" key="4">
    <source>
        <dbReference type="ARBA" id="ARBA00022692"/>
    </source>
</evidence>
<dbReference type="PANTHER" id="PTHR43099:SF5">
    <property type="entry name" value="HLYC_CORC FAMILY TRANSPORTER"/>
    <property type="match status" value="1"/>
</dbReference>
<proteinExistence type="inferred from homology"/>
<dbReference type="GO" id="GO:0005886">
    <property type="term" value="C:plasma membrane"/>
    <property type="evidence" value="ECO:0007669"/>
    <property type="project" value="UniProtKB-SubCell"/>
</dbReference>
<feature type="domain" description="CBS" evidence="12">
    <location>
        <begin position="218"/>
        <end position="277"/>
    </location>
</feature>
<evidence type="ECO:0000259" key="13">
    <source>
        <dbReference type="PROSITE" id="PS51846"/>
    </source>
</evidence>
<dbReference type="Pfam" id="PF00571">
    <property type="entry name" value="CBS"/>
    <property type="match status" value="2"/>
</dbReference>
<reference evidence="14 15" key="1">
    <citation type="submission" date="2018-11" db="EMBL/GenBank/DDBJ databases">
        <title>Genomic Encyclopedia of Type Strains, Phase IV (KMG-IV): sequencing the most valuable type-strain genomes for metagenomic binning, comparative biology and taxonomic classification.</title>
        <authorList>
            <person name="Goeker M."/>
        </authorList>
    </citation>
    <scope>NUCLEOTIDE SEQUENCE [LARGE SCALE GENOMIC DNA]</scope>
    <source>
        <strain evidence="14 15">DSM 5900</strain>
    </source>
</reference>
<feature type="transmembrane region" description="Helical" evidence="11">
    <location>
        <begin position="58"/>
        <end position="82"/>
    </location>
</feature>
<evidence type="ECO:0000256" key="7">
    <source>
        <dbReference type="ARBA" id="ARBA00023122"/>
    </source>
</evidence>
<organism evidence="14 15">
    <name type="scientific">Stella humosa</name>
    <dbReference type="NCBI Taxonomy" id="94"/>
    <lineage>
        <taxon>Bacteria</taxon>
        <taxon>Pseudomonadati</taxon>
        <taxon>Pseudomonadota</taxon>
        <taxon>Alphaproteobacteria</taxon>
        <taxon>Rhodospirillales</taxon>
        <taxon>Stellaceae</taxon>
        <taxon>Stella</taxon>
    </lineage>
</organism>
<evidence type="ECO:0000256" key="1">
    <source>
        <dbReference type="ARBA" id="ARBA00004651"/>
    </source>
</evidence>
<comment type="subcellular location">
    <subcellularLocation>
        <location evidence="1">Cell membrane</location>
        <topology evidence="1">Multi-pass membrane protein</topology>
    </subcellularLocation>
</comment>
<evidence type="ECO:0000313" key="14">
    <source>
        <dbReference type="EMBL" id="ROP99866.1"/>
    </source>
</evidence>
<dbReference type="OrthoDB" id="9805314at2"/>
<evidence type="ECO:0000256" key="8">
    <source>
        <dbReference type="ARBA" id="ARBA00023136"/>
    </source>
</evidence>
<dbReference type="SMART" id="SM01091">
    <property type="entry name" value="CorC_HlyC"/>
    <property type="match status" value="1"/>
</dbReference>
<gene>
    <name evidence="14" type="ORF">EDC65_1657</name>
</gene>
<dbReference type="Pfam" id="PF03471">
    <property type="entry name" value="CorC_HlyC"/>
    <property type="match status" value="1"/>
</dbReference>
<feature type="transmembrane region" description="Helical" evidence="11">
    <location>
        <begin position="102"/>
        <end position="122"/>
    </location>
</feature>
<sequence>MVYVEIVFVFLLTILNGVLAMSELAVVSSRRARLEHMASAGDKGARAALKLIDDPGRFLSTVQIGITLIGILAGAVSGATLADRLGDWLDTFALLAGRGDTIAIPLVVISITYLSLVVGELVPKRIAMSHPEGIAALVARPMYKMSQVAAPAVWLLRLSTEALLRLLRINQNQASTVTEEEVKSLIAEGTQAGIFVPQEKAMIEGVLRLADRPVVAIMTPRQRVVWVDLNASPDTARQILADSRFSRLPVCEGAVDHAVGIVHTKTLLPKALRGEPMEIRETMVPALIVPEQTPVLALLDRFRREGVHMAIIVDEYGLTQGIATPTDILEAIAGHLAETGEDESSSLVRRADGTWLVDGRMPIDEFEDGVGLRGLSGSGDFHTVGGFVLDRLGHLPTVGEVVEEMGARFEVIDMDGRRIDKVLVQLAPND</sequence>
<evidence type="ECO:0000256" key="11">
    <source>
        <dbReference type="SAM" id="Phobius"/>
    </source>
</evidence>
<evidence type="ECO:0000256" key="3">
    <source>
        <dbReference type="ARBA" id="ARBA00022475"/>
    </source>
</evidence>
<dbReference type="FunFam" id="3.30.465.10:FF:000023">
    <property type="entry name" value="Magnesium and cobalt transporter"/>
    <property type="match status" value="1"/>
</dbReference>
<protein>
    <submittedName>
        <fullName evidence="14">Putative hemolysin</fullName>
    </submittedName>
</protein>
<evidence type="ECO:0000256" key="2">
    <source>
        <dbReference type="ARBA" id="ARBA00006446"/>
    </source>
</evidence>
<dbReference type="InterPro" id="IPR000644">
    <property type="entry name" value="CBS_dom"/>
</dbReference>
<dbReference type="InterPro" id="IPR046342">
    <property type="entry name" value="CBS_dom_sf"/>
</dbReference>
<dbReference type="RefSeq" id="WP_123689210.1">
    <property type="nucleotide sequence ID" value="NZ_AP019700.1"/>
</dbReference>
<dbReference type="InterPro" id="IPR036318">
    <property type="entry name" value="FAD-bd_PCMH-like_sf"/>
</dbReference>
<dbReference type="PROSITE" id="PS51371">
    <property type="entry name" value="CBS"/>
    <property type="match status" value="2"/>
</dbReference>
<keyword evidence="4 10" id="KW-0812">Transmembrane</keyword>
<dbReference type="Gene3D" id="3.10.580.10">
    <property type="entry name" value="CBS-domain"/>
    <property type="match status" value="1"/>
</dbReference>
<dbReference type="AlphaFoldDB" id="A0A3N1MAY2"/>
<keyword evidence="3" id="KW-1003">Cell membrane</keyword>
<keyword evidence="5" id="KW-0677">Repeat</keyword>
<dbReference type="InterPro" id="IPR051676">
    <property type="entry name" value="UPF0053_domain"/>
</dbReference>
<feature type="transmembrane region" description="Helical" evidence="11">
    <location>
        <begin position="6"/>
        <end position="27"/>
    </location>
</feature>
<comment type="caution">
    <text evidence="14">The sequence shown here is derived from an EMBL/GenBank/DDBJ whole genome shotgun (WGS) entry which is preliminary data.</text>
</comment>
<evidence type="ECO:0000256" key="10">
    <source>
        <dbReference type="PROSITE-ProRule" id="PRU01193"/>
    </source>
</evidence>
<comment type="similarity">
    <text evidence="2">Belongs to the UPF0053 family. Hemolysin C subfamily.</text>
</comment>
<evidence type="ECO:0000313" key="15">
    <source>
        <dbReference type="Proteomes" id="UP000278222"/>
    </source>
</evidence>
<evidence type="ECO:0000256" key="5">
    <source>
        <dbReference type="ARBA" id="ARBA00022737"/>
    </source>
</evidence>
<evidence type="ECO:0000256" key="9">
    <source>
        <dbReference type="PROSITE-ProRule" id="PRU00703"/>
    </source>
</evidence>
<dbReference type="GO" id="GO:0050660">
    <property type="term" value="F:flavin adenine dinucleotide binding"/>
    <property type="evidence" value="ECO:0007669"/>
    <property type="project" value="InterPro"/>
</dbReference>
<dbReference type="PANTHER" id="PTHR43099">
    <property type="entry name" value="UPF0053 PROTEIN YRKA"/>
    <property type="match status" value="1"/>
</dbReference>
<keyword evidence="7 9" id="KW-0129">CBS domain</keyword>
<evidence type="ECO:0000256" key="6">
    <source>
        <dbReference type="ARBA" id="ARBA00022989"/>
    </source>
</evidence>
<keyword evidence="6 10" id="KW-1133">Transmembrane helix</keyword>
<dbReference type="InterPro" id="IPR016169">
    <property type="entry name" value="FAD-bd_PCMH_sub2"/>
</dbReference>
<name>A0A3N1MAY2_9PROT</name>
<dbReference type="Pfam" id="PF01595">
    <property type="entry name" value="CNNM"/>
    <property type="match status" value="1"/>
</dbReference>
<feature type="domain" description="CNNM transmembrane" evidence="13">
    <location>
        <begin position="1"/>
        <end position="199"/>
    </location>
</feature>
<keyword evidence="8 10" id="KW-0472">Membrane</keyword>
<dbReference type="Proteomes" id="UP000278222">
    <property type="component" value="Unassembled WGS sequence"/>
</dbReference>
<dbReference type="CDD" id="cd04590">
    <property type="entry name" value="CBS_pair_CorC_HlyC_assoc"/>
    <property type="match status" value="1"/>
</dbReference>
<dbReference type="SUPFAM" id="SSF56176">
    <property type="entry name" value="FAD-binding/transporter-associated domain-like"/>
    <property type="match status" value="1"/>
</dbReference>
<dbReference type="InterPro" id="IPR044751">
    <property type="entry name" value="Ion_transp-like_CBS"/>
</dbReference>
<dbReference type="SUPFAM" id="SSF54631">
    <property type="entry name" value="CBS-domain pair"/>
    <property type="match status" value="1"/>
</dbReference>